<evidence type="ECO:0000256" key="10">
    <source>
        <dbReference type="PROSITE-ProRule" id="PRU00560"/>
    </source>
</evidence>
<dbReference type="Gene3D" id="1.10.486.10">
    <property type="entry name" value="PCRA, domain 4"/>
    <property type="match status" value="1"/>
</dbReference>
<reference evidence="14" key="1">
    <citation type="submission" date="2021-01" db="EMBL/GenBank/DDBJ databases">
        <authorList>
            <person name="Corre E."/>
            <person name="Pelletier E."/>
            <person name="Niang G."/>
            <person name="Scheremetjew M."/>
            <person name="Finn R."/>
            <person name="Kale V."/>
            <person name="Holt S."/>
            <person name="Cochrane G."/>
            <person name="Meng A."/>
            <person name="Brown T."/>
            <person name="Cohen L."/>
        </authorList>
    </citation>
    <scope>NUCLEOTIDE SEQUENCE</scope>
    <source>
        <strain evidence="14">CCMP 2712</strain>
    </source>
</reference>
<evidence type="ECO:0000256" key="5">
    <source>
        <dbReference type="ARBA" id="ARBA00022840"/>
    </source>
</evidence>
<evidence type="ECO:0000256" key="8">
    <source>
        <dbReference type="ARBA" id="ARBA00034808"/>
    </source>
</evidence>
<dbReference type="InterPro" id="IPR000212">
    <property type="entry name" value="DNA_helicase_UvrD/REP"/>
</dbReference>
<dbReference type="Gene3D" id="3.40.50.300">
    <property type="entry name" value="P-loop containing nucleotide triphosphate hydrolases"/>
    <property type="match status" value="2"/>
</dbReference>
<evidence type="ECO:0000256" key="9">
    <source>
        <dbReference type="ARBA" id="ARBA00048988"/>
    </source>
</evidence>
<feature type="domain" description="UvrD-like helicase ATP-binding" evidence="12">
    <location>
        <begin position="1"/>
        <end position="176"/>
    </location>
</feature>
<feature type="compositionally biased region" description="Acidic residues" evidence="11">
    <location>
        <begin position="593"/>
        <end position="604"/>
    </location>
</feature>
<dbReference type="EC" id="5.6.2.4" evidence="8"/>
<feature type="region of interest" description="Disordered" evidence="11">
    <location>
        <begin position="580"/>
        <end position="604"/>
    </location>
</feature>
<dbReference type="EMBL" id="HBKN01027767">
    <property type="protein sequence ID" value="CAE2311143.1"/>
    <property type="molecule type" value="Transcribed_RNA"/>
</dbReference>
<dbReference type="GO" id="GO:0043138">
    <property type="term" value="F:3'-5' DNA helicase activity"/>
    <property type="evidence" value="ECO:0007669"/>
    <property type="project" value="UniProtKB-EC"/>
</dbReference>
<evidence type="ECO:0000256" key="3">
    <source>
        <dbReference type="ARBA" id="ARBA00022801"/>
    </source>
</evidence>
<dbReference type="GO" id="GO:0003677">
    <property type="term" value="F:DNA binding"/>
    <property type="evidence" value="ECO:0007669"/>
    <property type="project" value="InterPro"/>
</dbReference>
<name>A0A7S4L1D7_GUITH</name>
<gene>
    <name evidence="14" type="ORF">GTHE00462_LOCUS21457</name>
</gene>
<sequence>MKQGCANKENKQAQSSSDHTEDSHKWIDMPKPDKHRVKRLGQSLSLAQAHGTEAATLDDEMRFLLEFYEKTLAECKSLDFSSLISRANKLLRENEEAKNYFHDMYKAVLVDEFQDTSRSQFELVKQLVTGGKITAVGDDDQTIYVFNGSNHANFDLFRGSFPNYKEVKLTTNYRSSKCIVDAARSVIQHNQNRCDKSAEAMKESGELIRVTECRNEKSEISFVVQQIVKGLEEGTRYKEVAILYRTQKTGRVFQQELIKRDIPFNVHGVSFWRRKVIKVVMSVLRIVANNGDDQACRRLIKGFLYQDKEATGAILNHLEKFAASRCISLWQSAQQVLRAKFSGSLSKKLVILGRKMLSTVENFIRLARESTTLSTFVETIIPSLPQSNKYDLSVNQEEAGAQLLNEKKDNRSVREVLLGFIKEFEKKLMVDGVAAEWMCQWHEGGRTSAGGGEVLSPCQRAIAVFLDHQLVEESEHHAKFKFDNEDAVTLSTIHQSKGLEWDVVHLVRFNAGEIPLANNINTVLREDELEDERRLCYVAMTRARRLLHMSFIMTSHNHMLEPSPFLSEIPSHLLQRSSFMESGRSAEGREGEQEQEQEQEGEEAIQSDSFFSCGFLQRFEMQERRTVAAIFHRWARTEMYKEPNKLVFKIKCIVQDKLAAKDCKTKSVYSKLLAMLRAPEEATVENFCASAINYAKEVVKFEQAPLTVREEHKAKRARHFSEQYGRSGMEHKEPTAKQLAFLKSLGCAVVPKNMLEASLLIERYKSY</sequence>
<keyword evidence="4 10" id="KW-0347">Helicase</keyword>
<evidence type="ECO:0000256" key="6">
    <source>
        <dbReference type="ARBA" id="ARBA00023235"/>
    </source>
</evidence>
<evidence type="ECO:0000256" key="2">
    <source>
        <dbReference type="ARBA" id="ARBA00022741"/>
    </source>
</evidence>
<evidence type="ECO:0000259" key="12">
    <source>
        <dbReference type="PROSITE" id="PS51198"/>
    </source>
</evidence>
<evidence type="ECO:0000259" key="13">
    <source>
        <dbReference type="PROSITE" id="PS51217"/>
    </source>
</evidence>
<comment type="catalytic activity">
    <reaction evidence="9">
        <text>ATP + H2O = ADP + phosphate + H(+)</text>
        <dbReference type="Rhea" id="RHEA:13065"/>
        <dbReference type="ChEBI" id="CHEBI:15377"/>
        <dbReference type="ChEBI" id="CHEBI:15378"/>
        <dbReference type="ChEBI" id="CHEBI:30616"/>
        <dbReference type="ChEBI" id="CHEBI:43474"/>
        <dbReference type="ChEBI" id="CHEBI:456216"/>
        <dbReference type="EC" id="5.6.2.4"/>
    </reaction>
</comment>
<dbReference type="PANTHER" id="PTHR11070:SF61">
    <property type="entry name" value="DNA 3'-5' HELICASE"/>
    <property type="match status" value="1"/>
</dbReference>
<dbReference type="Pfam" id="PF00580">
    <property type="entry name" value="UvrD-helicase"/>
    <property type="match status" value="1"/>
</dbReference>
<dbReference type="PANTHER" id="PTHR11070">
    <property type="entry name" value="UVRD / RECB / PCRA DNA HELICASE FAMILY MEMBER"/>
    <property type="match status" value="1"/>
</dbReference>
<organism evidence="14">
    <name type="scientific">Guillardia theta</name>
    <name type="common">Cryptophyte</name>
    <name type="synonym">Cryptomonas phi</name>
    <dbReference type="NCBI Taxonomy" id="55529"/>
    <lineage>
        <taxon>Eukaryota</taxon>
        <taxon>Cryptophyceae</taxon>
        <taxon>Pyrenomonadales</taxon>
        <taxon>Geminigeraceae</taxon>
        <taxon>Guillardia</taxon>
    </lineage>
</organism>
<dbReference type="Pfam" id="PF13361">
    <property type="entry name" value="UvrD_C"/>
    <property type="match status" value="1"/>
</dbReference>
<feature type="compositionally biased region" description="Basic and acidic residues" evidence="11">
    <location>
        <begin position="18"/>
        <end position="32"/>
    </location>
</feature>
<dbReference type="InterPro" id="IPR014016">
    <property type="entry name" value="UvrD-like_ATP-bd"/>
</dbReference>
<keyword evidence="5 10" id="KW-0067">ATP-binding</keyword>
<dbReference type="PROSITE" id="PS51198">
    <property type="entry name" value="UVRD_HELICASE_ATP_BIND"/>
    <property type="match status" value="1"/>
</dbReference>
<comment type="caution">
    <text evidence="10">Lacks conserved residue(s) required for the propagation of feature annotation.</text>
</comment>
<evidence type="ECO:0000256" key="4">
    <source>
        <dbReference type="ARBA" id="ARBA00022806"/>
    </source>
</evidence>
<dbReference type="AlphaFoldDB" id="A0A7S4L1D7"/>
<evidence type="ECO:0000313" key="14">
    <source>
        <dbReference type="EMBL" id="CAE2311143.1"/>
    </source>
</evidence>
<dbReference type="CDD" id="cd17932">
    <property type="entry name" value="DEXQc_UvrD"/>
    <property type="match status" value="1"/>
</dbReference>
<dbReference type="GO" id="GO:0005634">
    <property type="term" value="C:nucleus"/>
    <property type="evidence" value="ECO:0007669"/>
    <property type="project" value="TreeGrafter"/>
</dbReference>
<dbReference type="SUPFAM" id="SSF52540">
    <property type="entry name" value="P-loop containing nucleoside triphosphate hydrolases"/>
    <property type="match status" value="1"/>
</dbReference>
<dbReference type="GO" id="GO:0000725">
    <property type="term" value="P:recombinational repair"/>
    <property type="evidence" value="ECO:0007669"/>
    <property type="project" value="TreeGrafter"/>
</dbReference>
<dbReference type="GO" id="GO:0016787">
    <property type="term" value="F:hydrolase activity"/>
    <property type="evidence" value="ECO:0007669"/>
    <property type="project" value="UniProtKB-UniRule"/>
</dbReference>
<feature type="region of interest" description="Disordered" evidence="11">
    <location>
        <begin position="1"/>
        <end position="32"/>
    </location>
</feature>
<accession>A0A7S4L1D7</accession>
<keyword evidence="3 10" id="KW-0378">Hydrolase</keyword>
<evidence type="ECO:0000256" key="7">
    <source>
        <dbReference type="ARBA" id="ARBA00034617"/>
    </source>
</evidence>
<dbReference type="InterPro" id="IPR027417">
    <property type="entry name" value="P-loop_NTPase"/>
</dbReference>
<proteinExistence type="predicted"/>
<dbReference type="GO" id="GO:0009507">
    <property type="term" value="C:chloroplast"/>
    <property type="evidence" value="ECO:0007669"/>
    <property type="project" value="UniProtKB-SubCell"/>
</dbReference>
<keyword evidence="2 10" id="KW-0547">Nucleotide-binding</keyword>
<comment type="subcellular location">
    <subcellularLocation>
        <location evidence="1">Plastid</location>
        <location evidence="1">Chloroplast</location>
    </subcellularLocation>
</comment>
<comment type="catalytic activity">
    <reaction evidence="7">
        <text>Couples ATP hydrolysis with the unwinding of duplex DNA by translocating in the 3'-5' direction.</text>
        <dbReference type="EC" id="5.6.2.4"/>
    </reaction>
</comment>
<dbReference type="InterPro" id="IPR014017">
    <property type="entry name" value="DNA_helicase_UvrD-like_C"/>
</dbReference>
<keyword evidence="6" id="KW-0413">Isomerase</keyword>
<dbReference type="PROSITE" id="PS51217">
    <property type="entry name" value="UVRD_HELICASE_CTER"/>
    <property type="match status" value="1"/>
</dbReference>
<feature type="domain" description="UvrD-like helicase C-terminal" evidence="13">
    <location>
        <begin position="177"/>
        <end position="498"/>
    </location>
</feature>
<evidence type="ECO:0000256" key="1">
    <source>
        <dbReference type="ARBA" id="ARBA00004229"/>
    </source>
</evidence>
<protein>
    <recommendedName>
        <fullName evidence="8">DNA 3'-5' helicase</fullName>
        <ecNumber evidence="8">5.6.2.4</ecNumber>
    </recommendedName>
</protein>
<dbReference type="GO" id="GO:0005524">
    <property type="term" value="F:ATP binding"/>
    <property type="evidence" value="ECO:0007669"/>
    <property type="project" value="UniProtKB-UniRule"/>
</dbReference>
<evidence type="ECO:0000256" key="11">
    <source>
        <dbReference type="SAM" id="MobiDB-lite"/>
    </source>
</evidence>